<reference evidence="2 3" key="1">
    <citation type="submission" date="2020-06" db="EMBL/GenBank/DDBJ databases">
        <authorList>
            <person name="Li R."/>
            <person name="Bekaert M."/>
        </authorList>
    </citation>
    <scope>NUCLEOTIDE SEQUENCE [LARGE SCALE GENOMIC DNA]</scope>
    <source>
        <strain evidence="3">wild</strain>
    </source>
</reference>
<feature type="signal peptide" evidence="1">
    <location>
        <begin position="1"/>
        <end position="22"/>
    </location>
</feature>
<name>A0A6J8D0P1_MYTCO</name>
<dbReference type="Proteomes" id="UP000507470">
    <property type="component" value="Unassembled WGS sequence"/>
</dbReference>
<sequence length="343" mass="39781">MELNMFLKIIYFCLIFWTVVCAKSKKQKECFRQRSKEDCQAIKIRCPRGSIIYNPTIWATDKTCRARNPSSLGQPVDLIATKIDDVNTLQVKEWTCISQKEKSTYFSHGICEETKYITSYTDGVILSHPNIPWNYDFGKNNKNNAAFQCRKLINMDNHRYNRIHISTHMFDIDKNTDHLYINDKLVPRTGLDQVFNISSGNVSIRFESQPGQYISKGGRGFVICFNKIENNATVFGNTSACAKLMKTYRNAQQTMDMTDINCNKKFTKICPANVIKGRCRNCKLKGVNRCSSKYKSTCSLCCPGKDIRRHCKRVRRKIKQRTQKVKKNINIQEIRKNMIEIQQ</sequence>
<keyword evidence="1" id="KW-0732">Signal</keyword>
<feature type="chain" id="PRO_5026927036" evidence="1">
    <location>
        <begin position="23"/>
        <end position="343"/>
    </location>
</feature>
<evidence type="ECO:0000313" key="2">
    <source>
        <dbReference type="EMBL" id="CAC5400734.1"/>
    </source>
</evidence>
<organism evidence="2 3">
    <name type="scientific">Mytilus coruscus</name>
    <name type="common">Sea mussel</name>
    <dbReference type="NCBI Taxonomy" id="42192"/>
    <lineage>
        <taxon>Eukaryota</taxon>
        <taxon>Metazoa</taxon>
        <taxon>Spiralia</taxon>
        <taxon>Lophotrochozoa</taxon>
        <taxon>Mollusca</taxon>
        <taxon>Bivalvia</taxon>
        <taxon>Autobranchia</taxon>
        <taxon>Pteriomorphia</taxon>
        <taxon>Mytilida</taxon>
        <taxon>Mytiloidea</taxon>
        <taxon>Mytilidae</taxon>
        <taxon>Mytilinae</taxon>
        <taxon>Mytilus</taxon>
    </lineage>
</organism>
<dbReference type="EMBL" id="CACVKT020006298">
    <property type="protein sequence ID" value="CAC5400734.1"/>
    <property type="molecule type" value="Genomic_DNA"/>
</dbReference>
<dbReference type="AlphaFoldDB" id="A0A6J8D0P1"/>
<dbReference type="OrthoDB" id="6064761at2759"/>
<proteinExistence type="predicted"/>
<protein>
    <submittedName>
        <fullName evidence="2">Uncharacterized protein</fullName>
    </submittedName>
</protein>
<evidence type="ECO:0000256" key="1">
    <source>
        <dbReference type="SAM" id="SignalP"/>
    </source>
</evidence>
<evidence type="ECO:0000313" key="3">
    <source>
        <dbReference type="Proteomes" id="UP000507470"/>
    </source>
</evidence>
<accession>A0A6J8D0P1</accession>
<keyword evidence="3" id="KW-1185">Reference proteome</keyword>
<gene>
    <name evidence="2" type="ORF">MCOR_34887</name>
</gene>